<evidence type="ECO:0000313" key="1">
    <source>
        <dbReference type="EMBL" id="OXB10202.1"/>
    </source>
</evidence>
<gene>
    <name evidence="1" type="ORF">B0A81_04120</name>
</gene>
<dbReference type="RefSeq" id="WP_089056838.1">
    <property type="nucleotide sequence ID" value="NZ_MUHD01000006.1"/>
</dbReference>
<accession>A0ABX4CXU7</accession>
<keyword evidence="2" id="KW-1185">Reference proteome</keyword>
<name>A0ABX4CXU7_9FLAO</name>
<organism evidence="1 2">
    <name type="scientific">Flavobacterium plurextorum</name>
    <dbReference type="NCBI Taxonomy" id="1114867"/>
    <lineage>
        <taxon>Bacteria</taxon>
        <taxon>Pseudomonadati</taxon>
        <taxon>Bacteroidota</taxon>
        <taxon>Flavobacteriia</taxon>
        <taxon>Flavobacteriales</taxon>
        <taxon>Flavobacteriaceae</taxon>
        <taxon>Flavobacterium</taxon>
    </lineage>
</organism>
<evidence type="ECO:0000313" key="2">
    <source>
        <dbReference type="Proteomes" id="UP000198381"/>
    </source>
</evidence>
<proteinExistence type="predicted"/>
<reference evidence="1 2" key="1">
    <citation type="submission" date="2016-11" db="EMBL/GenBank/DDBJ databases">
        <title>Whole genomes of Flavobacteriaceae.</title>
        <authorList>
            <person name="Stine C."/>
            <person name="Li C."/>
            <person name="Tadesse D."/>
        </authorList>
    </citation>
    <scope>NUCLEOTIDE SEQUENCE [LARGE SCALE GENOMIC DNA]</scope>
    <source>
        <strain evidence="1 2">CCUG 60112</strain>
    </source>
</reference>
<sequence>MNKLDFSKIGFDYGLRPHLMLVSDPEFSVLFKAAKCIGLSYEFSKGEKDLIKPEALSFMFENEKPAEDFFNILLNWIDKSNGDGDAVALDFIETNEGGYAMGISPDIKRFIDRMVPKSHKEKVSPVAIMCTQFKEIPTLSKNYLTFKNNINNIDQFSIGYVIVEKEKIIKKSKKHFIKTEFSFFEENNIPEDHMLVSYRAVKKQSDFVKKSTIKRPKVPVKEIGERRLLEMKSYLPLTLNRLKNKWLEIIREKLEKEYENDQIVQAICNLTIFERLRQNADLTSDFSGHGYPNNILDYLLFTFESFDSYYPDDDFYTEDKIIQQIQNDKNELEQYFNKP</sequence>
<dbReference type="Proteomes" id="UP000198381">
    <property type="component" value="Unassembled WGS sequence"/>
</dbReference>
<protein>
    <submittedName>
        <fullName evidence="1">Uncharacterized protein</fullName>
    </submittedName>
</protein>
<dbReference type="EMBL" id="MUHD01000006">
    <property type="protein sequence ID" value="OXB10202.1"/>
    <property type="molecule type" value="Genomic_DNA"/>
</dbReference>
<comment type="caution">
    <text evidence="1">The sequence shown here is derived from an EMBL/GenBank/DDBJ whole genome shotgun (WGS) entry which is preliminary data.</text>
</comment>